<organism evidence="8 9">
    <name type="scientific">Lacrimispora defluvii</name>
    <dbReference type="NCBI Taxonomy" id="2719233"/>
    <lineage>
        <taxon>Bacteria</taxon>
        <taxon>Bacillati</taxon>
        <taxon>Bacillota</taxon>
        <taxon>Clostridia</taxon>
        <taxon>Lachnospirales</taxon>
        <taxon>Lachnospiraceae</taxon>
        <taxon>Lacrimispora</taxon>
    </lineage>
</organism>
<protein>
    <submittedName>
        <fullName evidence="8">Amino acid permease</fullName>
    </submittedName>
</protein>
<comment type="caution">
    <text evidence="8">The sequence shown here is derived from an EMBL/GenBank/DDBJ whole genome shotgun (WGS) entry which is preliminary data.</text>
</comment>
<feature type="transmembrane region" description="Helical" evidence="7">
    <location>
        <begin position="150"/>
        <end position="172"/>
    </location>
</feature>
<evidence type="ECO:0000256" key="6">
    <source>
        <dbReference type="ARBA" id="ARBA00023136"/>
    </source>
</evidence>
<accession>A0ABX1VU44</accession>
<evidence type="ECO:0000256" key="7">
    <source>
        <dbReference type="SAM" id="Phobius"/>
    </source>
</evidence>
<keyword evidence="9" id="KW-1185">Reference proteome</keyword>
<comment type="subcellular location">
    <subcellularLocation>
        <location evidence="1">Cell membrane</location>
        <topology evidence="1">Multi-pass membrane protein</topology>
    </subcellularLocation>
</comment>
<feature type="transmembrane region" description="Helical" evidence="7">
    <location>
        <begin position="352"/>
        <end position="375"/>
    </location>
</feature>
<dbReference type="InterPro" id="IPR050367">
    <property type="entry name" value="APC_superfamily"/>
</dbReference>
<reference evidence="8 9" key="1">
    <citation type="submission" date="2020-03" db="EMBL/GenBank/DDBJ databases">
        <title>Genome Sequence of industrial isolate, B5A.</title>
        <authorList>
            <person name="Sharma S."/>
            <person name="Patil P.B."/>
            <person name="Korpole S."/>
        </authorList>
    </citation>
    <scope>NUCLEOTIDE SEQUENCE [LARGE SCALE GENOMIC DNA]</scope>
    <source>
        <strain evidence="8 9">PI-S10-B5A</strain>
    </source>
</reference>
<name>A0ABX1VU44_9FIRM</name>
<dbReference type="EMBL" id="JAAOXG010000016">
    <property type="protein sequence ID" value="NNJ29738.1"/>
    <property type="molecule type" value="Genomic_DNA"/>
</dbReference>
<feature type="transmembrane region" description="Helical" evidence="7">
    <location>
        <begin position="88"/>
        <end position="112"/>
    </location>
</feature>
<dbReference type="Proteomes" id="UP000539052">
    <property type="component" value="Unassembled WGS sequence"/>
</dbReference>
<keyword evidence="4 7" id="KW-0812">Transmembrane</keyword>
<dbReference type="Pfam" id="PF13520">
    <property type="entry name" value="AA_permease_2"/>
    <property type="match status" value="1"/>
</dbReference>
<evidence type="ECO:0000256" key="3">
    <source>
        <dbReference type="ARBA" id="ARBA00022475"/>
    </source>
</evidence>
<feature type="transmembrane region" description="Helical" evidence="7">
    <location>
        <begin position="226"/>
        <end position="249"/>
    </location>
</feature>
<feature type="transmembrane region" description="Helical" evidence="7">
    <location>
        <begin position="326"/>
        <end position="346"/>
    </location>
</feature>
<keyword evidence="6 7" id="KW-0472">Membrane</keyword>
<feature type="transmembrane region" description="Helical" evidence="7">
    <location>
        <begin position="118"/>
        <end position="138"/>
    </location>
</feature>
<evidence type="ECO:0000256" key="4">
    <source>
        <dbReference type="ARBA" id="ARBA00022692"/>
    </source>
</evidence>
<evidence type="ECO:0000256" key="2">
    <source>
        <dbReference type="ARBA" id="ARBA00022448"/>
    </source>
</evidence>
<proteinExistence type="predicted"/>
<feature type="transmembrane region" description="Helical" evidence="7">
    <location>
        <begin position="12"/>
        <end position="33"/>
    </location>
</feature>
<feature type="transmembrane region" description="Helical" evidence="7">
    <location>
        <begin position="192"/>
        <end position="214"/>
    </location>
</feature>
<feature type="transmembrane region" description="Helical" evidence="7">
    <location>
        <begin position="39"/>
        <end position="56"/>
    </location>
</feature>
<keyword evidence="3" id="KW-1003">Cell membrane</keyword>
<feature type="transmembrane region" description="Helical" evidence="7">
    <location>
        <begin position="269"/>
        <end position="288"/>
    </location>
</feature>
<keyword evidence="2" id="KW-0813">Transport</keyword>
<dbReference type="PANTHER" id="PTHR42770">
    <property type="entry name" value="AMINO ACID TRANSPORTER-RELATED"/>
    <property type="match status" value="1"/>
</dbReference>
<dbReference type="InterPro" id="IPR002293">
    <property type="entry name" value="AA/rel_permease1"/>
</dbReference>
<sequence length="453" mass="49250">MSEAPKKKFRLIDAIMTVICVVFVAEAAAPVAAIGNSQYFWWIFLLITFLLPYGLISSELGTTYEGDGGLYDWVSKAFGNKWGGRVSWYYWINFPLWMASLALMFPNIISLLTGTEMGLVPSLLIELAFVWIIVLISFNSICDSAWILNGAAAIKILIAITLGVLGIYGAVTHGVANEYTLSSMLPKFDLNSLSYISVILFNCLGFEVVCTFAGDMENPKKQIPQSIIAGGLVIAAIYIFMAFGIGVAIPSDQISTSTGLVASVQILTGSTRGVIVIAVAIGFLLTLFGNMISWSLGVNNVAAYSAENGDMPGVFKIRSKKTNMPIGAAIMNGLVASLVLIIAPFMPNEDLFWSFFALNLVMFLLSYLPVFPAFIRLRKTDADTERPFRVPGSPLFLKILAGLPMLLIVIALIFTAIPLSFDTETLTSKLPITIGAVIFIIIGEVIVNRKRDK</sequence>
<feature type="transmembrane region" description="Helical" evidence="7">
    <location>
        <begin position="429"/>
        <end position="447"/>
    </location>
</feature>
<keyword evidence="5 7" id="KW-1133">Transmembrane helix</keyword>
<evidence type="ECO:0000256" key="5">
    <source>
        <dbReference type="ARBA" id="ARBA00022989"/>
    </source>
</evidence>
<dbReference type="PANTHER" id="PTHR42770:SF15">
    <property type="entry name" value="GLUTAMATE_GAMMA-AMINOBUTYRATE ANTIPORTER-RELATED"/>
    <property type="match status" value="1"/>
</dbReference>
<gene>
    <name evidence="8" type="ORF">G9470_07985</name>
</gene>
<dbReference type="RefSeq" id="WP_170820964.1">
    <property type="nucleotide sequence ID" value="NZ_JAAOXG010000016.1"/>
</dbReference>
<evidence type="ECO:0000256" key="1">
    <source>
        <dbReference type="ARBA" id="ARBA00004651"/>
    </source>
</evidence>
<dbReference type="PIRSF" id="PIRSF006060">
    <property type="entry name" value="AA_transporter"/>
    <property type="match status" value="1"/>
</dbReference>
<evidence type="ECO:0000313" key="9">
    <source>
        <dbReference type="Proteomes" id="UP000539052"/>
    </source>
</evidence>
<dbReference type="Gene3D" id="1.20.1740.10">
    <property type="entry name" value="Amino acid/polyamine transporter I"/>
    <property type="match status" value="1"/>
</dbReference>
<feature type="transmembrane region" description="Helical" evidence="7">
    <location>
        <begin position="395"/>
        <end position="417"/>
    </location>
</feature>
<evidence type="ECO:0000313" key="8">
    <source>
        <dbReference type="EMBL" id="NNJ29738.1"/>
    </source>
</evidence>